<reference evidence="3 4" key="1">
    <citation type="submission" date="2021-03" db="EMBL/GenBank/DDBJ databases">
        <authorList>
            <person name="Lee D.-H."/>
        </authorList>
    </citation>
    <scope>NUCLEOTIDE SEQUENCE [LARGE SCALE GENOMIC DNA]</scope>
    <source>
        <strain evidence="3 4">MMS20-R2-23</strain>
    </source>
</reference>
<accession>A0ABS3VAM1</accession>
<name>A0ABS3VAM1_9ACTN</name>
<comment type="caution">
    <text evidence="3">The sequence shown here is derived from an EMBL/GenBank/DDBJ whole genome shotgun (WGS) entry which is preliminary data.</text>
</comment>
<protein>
    <submittedName>
        <fullName evidence="3">Alpha/beta hydrolase</fullName>
    </submittedName>
</protein>
<feature type="compositionally biased region" description="Low complexity" evidence="1">
    <location>
        <begin position="327"/>
        <end position="341"/>
    </location>
</feature>
<evidence type="ECO:0000313" key="3">
    <source>
        <dbReference type="EMBL" id="MBO4162670.1"/>
    </source>
</evidence>
<dbReference type="Pfam" id="PF00561">
    <property type="entry name" value="Abhydrolase_1"/>
    <property type="match status" value="1"/>
</dbReference>
<evidence type="ECO:0000256" key="1">
    <source>
        <dbReference type="SAM" id="MobiDB-lite"/>
    </source>
</evidence>
<dbReference type="Proteomes" id="UP000671399">
    <property type="component" value="Unassembled WGS sequence"/>
</dbReference>
<dbReference type="PANTHER" id="PTHR46438:SF11">
    <property type="entry name" value="LIPASE-RELATED"/>
    <property type="match status" value="1"/>
</dbReference>
<organism evidence="3 4">
    <name type="scientific">Micromonospora antibiotica</name>
    <dbReference type="NCBI Taxonomy" id="2807623"/>
    <lineage>
        <taxon>Bacteria</taxon>
        <taxon>Bacillati</taxon>
        <taxon>Actinomycetota</taxon>
        <taxon>Actinomycetes</taxon>
        <taxon>Micromonosporales</taxon>
        <taxon>Micromonosporaceae</taxon>
        <taxon>Micromonospora</taxon>
    </lineage>
</organism>
<feature type="region of interest" description="Disordered" evidence="1">
    <location>
        <begin position="313"/>
        <end position="379"/>
    </location>
</feature>
<dbReference type="SUPFAM" id="SSF53474">
    <property type="entry name" value="alpha/beta-Hydrolases"/>
    <property type="match status" value="1"/>
</dbReference>
<keyword evidence="3" id="KW-0378">Hydrolase</keyword>
<evidence type="ECO:0000259" key="2">
    <source>
        <dbReference type="Pfam" id="PF00561"/>
    </source>
</evidence>
<feature type="domain" description="AB hydrolase-1" evidence="2">
    <location>
        <begin position="49"/>
        <end position="297"/>
    </location>
</feature>
<keyword evidence="4" id="KW-1185">Reference proteome</keyword>
<dbReference type="EMBL" id="JAGFWR010000009">
    <property type="protein sequence ID" value="MBO4162670.1"/>
    <property type="molecule type" value="Genomic_DNA"/>
</dbReference>
<proteinExistence type="predicted"/>
<sequence length="379" mass="40003">MKRAALWPEEHLPPHRLPPPWPGRAVRLDGTVTYVRDTPATGPDAEPALYVHGLGGSSQNWTDLAGLLAGRLDGQAIDLPGFGRSEPGLRYTIPAFADRVVRWIEHSGRGPVHLFGNSLGGAVSVYVAGRRPDLVRTLTLISPALPFLNFGRSLQGRMLPLLAIPRGERLAAWRLAQLAPEVMARQAMEACVADLSRISEQRRQEALEEIRVRYEATHYAAAYVRTFRGLVASFLRSYLPGPGSLWRIAAAIEAPTLVVGGMKDRLVDVRVAPQTARIIPDSRLMMLAGVGHVAQLEVPRTVARAVLHLLAETAGSTPPARPGRPPDGGADLTSAGAAAPTTGGGADVPSTGAGAALEFGGGDAPESGGDVACRPGVAS</sequence>
<dbReference type="PRINTS" id="PR00111">
    <property type="entry name" value="ABHYDROLASE"/>
</dbReference>
<dbReference type="InterPro" id="IPR029058">
    <property type="entry name" value="AB_hydrolase_fold"/>
</dbReference>
<dbReference type="PANTHER" id="PTHR46438">
    <property type="entry name" value="ALPHA/BETA-HYDROLASES SUPERFAMILY PROTEIN"/>
    <property type="match status" value="1"/>
</dbReference>
<evidence type="ECO:0000313" key="4">
    <source>
        <dbReference type="Proteomes" id="UP000671399"/>
    </source>
</evidence>
<dbReference type="GO" id="GO:0016787">
    <property type="term" value="F:hydrolase activity"/>
    <property type="evidence" value="ECO:0007669"/>
    <property type="project" value="UniProtKB-KW"/>
</dbReference>
<gene>
    <name evidence="3" type="ORF">JQN83_17895</name>
</gene>
<dbReference type="InterPro" id="IPR000073">
    <property type="entry name" value="AB_hydrolase_1"/>
</dbReference>
<dbReference type="Gene3D" id="3.40.50.1820">
    <property type="entry name" value="alpha/beta hydrolase"/>
    <property type="match status" value="1"/>
</dbReference>